<evidence type="ECO:0000259" key="2">
    <source>
        <dbReference type="PROSITE" id="PS50011"/>
    </source>
</evidence>
<evidence type="ECO:0000313" key="3">
    <source>
        <dbReference type="EMBL" id="ETO29673.1"/>
    </source>
</evidence>
<comment type="caution">
    <text evidence="3">The sequence shown here is derived from an EMBL/GenBank/DDBJ whole genome shotgun (WGS) entry which is preliminary data.</text>
</comment>
<accession>X6NUU6</accession>
<sequence length="330" mass="37943">MINWYKVAKIKCEDYTLVKLVNPRVTLIDFSVSSKFDRDKNLDERTCRGSFGTKRYRTPEMIWGGLWNASVDTFALALIVLECIQLTPLLQNKYRAQDGGEFEALKDDQGMPVQDPKETVDFIMRMAKTCLGKPFQDYVDSVTEEDSCYLKDAANIPEVTQDGENHAIKLMKHIRMVISSSSPSSSSSPQSLNRPFAVDKIDNPYYTPLHHAYPFHFGPTLSDVHQSHLHVLSKDYIIRSYFKVYKPFIALKMLYDKDVLRLKQMQQAIGQILQWDPTQRATPQALLRLFFSHEKDYLFSCLTQQDVSDSDLPQKRKRKRGKGQGQGQGK</sequence>
<feature type="domain" description="Protein kinase" evidence="2">
    <location>
        <begin position="1"/>
        <end position="298"/>
    </location>
</feature>
<gene>
    <name evidence="3" type="ORF">RFI_07447</name>
</gene>
<evidence type="ECO:0000313" key="4">
    <source>
        <dbReference type="Proteomes" id="UP000023152"/>
    </source>
</evidence>
<dbReference type="PROSITE" id="PS50011">
    <property type="entry name" value="PROTEIN_KINASE_DOM"/>
    <property type="match status" value="1"/>
</dbReference>
<dbReference type="SUPFAM" id="SSF56112">
    <property type="entry name" value="Protein kinase-like (PK-like)"/>
    <property type="match status" value="1"/>
</dbReference>
<dbReference type="GO" id="GO:0005524">
    <property type="term" value="F:ATP binding"/>
    <property type="evidence" value="ECO:0007669"/>
    <property type="project" value="InterPro"/>
</dbReference>
<dbReference type="AlphaFoldDB" id="X6NUU6"/>
<name>X6NUU6_RETFI</name>
<feature type="region of interest" description="Disordered" evidence="1">
    <location>
        <begin position="308"/>
        <end position="330"/>
    </location>
</feature>
<evidence type="ECO:0000256" key="1">
    <source>
        <dbReference type="SAM" id="MobiDB-lite"/>
    </source>
</evidence>
<proteinExistence type="predicted"/>
<dbReference type="InterPro" id="IPR011009">
    <property type="entry name" value="Kinase-like_dom_sf"/>
</dbReference>
<dbReference type="Gene3D" id="1.10.510.10">
    <property type="entry name" value="Transferase(Phosphotransferase) domain 1"/>
    <property type="match status" value="1"/>
</dbReference>
<keyword evidence="4" id="KW-1185">Reference proteome</keyword>
<protein>
    <recommendedName>
        <fullName evidence="2">Protein kinase domain-containing protein</fullName>
    </recommendedName>
</protein>
<dbReference type="GO" id="GO:0004672">
    <property type="term" value="F:protein kinase activity"/>
    <property type="evidence" value="ECO:0007669"/>
    <property type="project" value="InterPro"/>
</dbReference>
<dbReference type="Proteomes" id="UP000023152">
    <property type="component" value="Unassembled WGS sequence"/>
</dbReference>
<dbReference type="EMBL" id="ASPP01005910">
    <property type="protein sequence ID" value="ETO29673.1"/>
    <property type="molecule type" value="Genomic_DNA"/>
</dbReference>
<dbReference type="InterPro" id="IPR000719">
    <property type="entry name" value="Prot_kinase_dom"/>
</dbReference>
<reference evidence="3 4" key="1">
    <citation type="journal article" date="2013" name="Curr. Biol.">
        <title>The Genome of the Foraminiferan Reticulomyxa filosa.</title>
        <authorList>
            <person name="Glockner G."/>
            <person name="Hulsmann N."/>
            <person name="Schleicher M."/>
            <person name="Noegel A.A."/>
            <person name="Eichinger L."/>
            <person name="Gallinger C."/>
            <person name="Pawlowski J."/>
            <person name="Sierra R."/>
            <person name="Euteneuer U."/>
            <person name="Pillet L."/>
            <person name="Moustafa A."/>
            <person name="Platzer M."/>
            <person name="Groth M."/>
            <person name="Szafranski K."/>
            <person name="Schliwa M."/>
        </authorList>
    </citation>
    <scope>NUCLEOTIDE SEQUENCE [LARGE SCALE GENOMIC DNA]</scope>
</reference>
<organism evidence="3 4">
    <name type="scientific">Reticulomyxa filosa</name>
    <dbReference type="NCBI Taxonomy" id="46433"/>
    <lineage>
        <taxon>Eukaryota</taxon>
        <taxon>Sar</taxon>
        <taxon>Rhizaria</taxon>
        <taxon>Retaria</taxon>
        <taxon>Foraminifera</taxon>
        <taxon>Monothalamids</taxon>
        <taxon>Reticulomyxidae</taxon>
        <taxon>Reticulomyxa</taxon>
    </lineage>
</organism>